<keyword evidence="1" id="KW-0812">Transmembrane</keyword>
<dbReference type="Gene3D" id="3.30.2090.10">
    <property type="entry name" value="Multidrug efflux transporter AcrB TolC docking domain, DN and DC subdomains"/>
    <property type="match status" value="2"/>
</dbReference>
<keyword evidence="1" id="KW-1133">Transmembrane helix</keyword>
<accession>A0ABU0M0M6</accession>
<name>A0ABU0M0M6_9HYPH</name>
<dbReference type="Gene3D" id="3.30.70.1320">
    <property type="entry name" value="Multidrug efflux transporter AcrB pore domain like"/>
    <property type="match status" value="1"/>
</dbReference>
<dbReference type="PANTHER" id="PTHR32063">
    <property type="match status" value="1"/>
</dbReference>
<dbReference type="Proteomes" id="UP001223743">
    <property type="component" value="Unassembled WGS sequence"/>
</dbReference>
<feature type="transmembrane region" description="Helical" evidence="1">
    <location>
        <begin position="982"/>
        <end position="1007"/>
    </location>
</feature>
<feature type="transmembrane region" description="Helical" evidence="1">
    <location>
        <begin position="908"/>
        <end position="929"/>
    </location>
</feature>
<organism evidence="2 3">
    <name type="scientific">Kaistia geumhonensis</name>
    <dbReference type="NCBI Taxonomy" id="410839"/>
    <lineage>
        <taxon>Bacteria</taxon>
        <taxon>Pseudomonadati</taxon>
        <taxon>Pseudomonadota</taxon>
        <taxon>Alphaproteobacteria</taxon>
        <taxon>Hyphomicrobiales</taxon>
        <taxon>Kaistiaceae</taxon>
        <taxon>Kaistia</taxon>
    </lineage>
</organism>
<dbReference type="Gene3D" id="3.30.70.1430">
    <property type="entry name" value="Multidrug efflux transporter AcrB pore domain"/>
    <property type="match status" value="2"/>
</dbReference>
<evidence type="ECO:0000313" key="2">
    <source>
        <dbReference type="EMBL" id="MDQ0514505.1"/>
    </source>
</evidence>
<feature type="transmembrane region" description="Helical" evidence="1">
    <location>
        <begin position="854"/>
        <end position="873"/>
    </location>
</feature>
<dbReference type="PRINTS" id="PR00702">
    <property type="entry name" value="ACRIFLAVINRP"/>
</dbReference>
<evidence type="ECO:0000256" key="1">
    <source>
        <dbReference type="SAM" id="Phobius"/>
    </source>
</evidence>
<dbReference type="SUPFAM" id="SSF82693">
    <property type="entry name" value="Multidrug efflux transporter AcrB pore domain, PN1, PN2, PC1 and PC2 subdomains"/>
    <property type="match status" value="2"/>
</dbReference>
<sequence length="1031" mass="110701">MKGLNLSAWALSHRQFIVYWMVAFIVAGVTAFIHLGRAEDPAITIKTMIVGAAWPGATLDDTLQQVTERLERKIQEIPEVDDVRSETTAGRTTLFVNLKDEITSAEVPDIWYEVRKGIGDIRGSLPQGVVGPVFNDDFGDTFGTIYGFTADGFTQRELRDYVENIRSKLLSLPDVSKIEILGAQDERIFVEFSTEQLAGLGIDRGQLIAALQAQNVVSPAGTIETGDERIAVRVSGAFESEQDLLNINFVSNGRLIRLRDIAEVHRGYADPPQPMFRVNGKPAIGLAISMKDGGDVLALGANIRSSMQAITAELPIGIEPNLVADQAEVVDVAIGEFTTSLWQAIAIIAVVSFVSLGIRAGTVVALAIPLSLAMVFVVMDATGIDLQRISLGALIIALSLLVDDAMTTVDSISSRLAAGESKEEAASNTFKTLALAMLTGTLVTAAGFVPIGFAQSSAGEYTFSIFAVVGIALVVSWIGAVTFSPLIAAVLLKKPEPKKADARPSRIVAGFRAVLITAMRMRWVTIGIAVAAFVVALITLPHVPRQFFPSSDRAELLVDLRLPQNASIEASADASARLDAFLASDPDVAQWSTYVGRGAIRFYLPLNVELANPFFSQAVVIAKDVPARLRLQDKLEKLLADDFPGAVTRVSPLELGPPVGWPVQYRVSGPEVEQVRAIAQKLAGIVSSDRDALRVNYDWMEPARMVRVRIDQDEARLLGLSSASLASALNSVVSGTTVTQVRDDIYLVDVVARATSADRLSLSNLQTLQVPLANGRTVPLSQVARFEFSQEYPLIWRRDRVPTLTVQADVAPESSPEAVVDGLAPKIAELSASLPAGYQIAVGGTVEESASSQASVMVVVPFMLFLMITFLMVQLQSFVRLLLVMSVVPLGLIGVVGALFIFNRPLGFVAILGILSLMGLIAKNAVILIEQIESERRSGQPVWDAVVNATVSRFRPIMLTAISTILGMIPIAPTIFWGPMAFAIMGGLLVATLLTLVFLPTLYVTFFRAKEGEGAPKASEPTPPVGEPAAA</sequence>
<gene>
    <name evidence="2" type="ORF">QO015_000118</name>
</gene>
<proteinExistence type="predicted"/>
<dbReference type="RefSeq" id="WP_266282162.1">
    <property type="nucleotide sequence ID" value="NZ_JAPKNF010000001.1"/>
</dbReference>
<protein>
    <submittedName>
        <fullName evidence="2">Multidrug efflux pump subunit AcrB</fullName>
    </submittedName>
</protein>
<feature type="transmembrane region" description="Helical" evidence="1">
    <location>
        <begin position="344"/>
        <end position="377"/>
    </location>
</feature>
<feature type="transmembrane region" description="Helical" evidence="1">
    <location>
        <begin position="16"/>
        <end position="36"/>
    </location>
</feature>
<keyword evidence="1" id="KW-0472">Membrane</keyword>
<dbReference type="SUPFAM" id="SSF82866">
    <property type="entry name" value="Multidrug efflux transporter AcrB transmembrane domain"/>
    <property type="match status" value="2"/>
</dbReference>
<dbReference type="PANTHER" id="PTHR32063:SF64">
    <property type="entry name" value="ACRB_ACRD_ACRF FAMILY PROTEIN"/>
    <property type="match status" value="1"/>
</dbReference>
<evidence type="ECO:0000313" key="3">
    <source>
        <dbReference type="Proteomes" id="UP001223743"/>
    </source>
</evidence>
<dbReference type="InterPro" id="IPR001036">
    <property type="entry name" value="Acrflvin-R"/>
</dbReference>
<dbReference type="EMBL" id="JAUSWJ010000001">
    <property type="protein sequence ID" value="MDQ0514505.1"/>
    <property type="molecule type" value="Genomic_DNA"/>
</dbReference>
<feature type="transmembrane region" description="Helical" evidence="1">
    <location>
        <begin position="957"/>
        <end position="976"/>
    </location>
</feature>
<feature type="transmembrane region" description="Helical" evidence="1">
    <location>
        <begin position="880"/>
        <end position="902"/>
    </location>
</feature>
<feature type="transmembrane region" description="Helical" evidence="1">
    <location>
        <begin position="433"/>
        <end position="453"/>
    </location>
</feature>
<dbReference type="InterPro" id="IPR027463">
    <property type="entry name" value="AcrB_DN_DC_subdom"/>
</dbReference>
<feature type="transmembrane region" description="Helical" evidence="1">
    <location>
        <begin position="513"/>
        <end position="540"/>
    </location>
</feature>
<comment type="caution">
    <text evidence="2">The sequence shown here is derived from an EMBL/GenBank/DDBJ whole genome shotgun (WGS) entry which is preliminary data.</text>
</comment>
<dbReference type="Pfam" id="PF00873">
    <property type="entry name" value="ACR_tran"/>
    <property type="match status" value="1"/>
</dbReference>
<reference evidence="2 3" key="1">
    <citation type="submission" date="2023-07" db="EMBL/GenBank/DDBJ databases">
        <title>Genomic Encyclopedia of Type Strains, Phase IV (KMG-IV): sequencing the most valuable type-strain genomes for metagenomic binning, comparative biology and taxonomic classification.</title>
        <authorList>
            <person name="Goeker M."/>
        </authorList>
    </citation>
    <scope>NUCLEOTIDE SEQUENCE [LARGE SCALE GENOMIC DNA]</scope>
    <source>
        <strain evidence="2 3">B1-1</strain>
    </source>
</reference>
<keyword evidence="3" id="KW-1185">Reference proteome</keyword>
<dbReference type="SUPFAM" id="SSF82714">
    <property type="entry name" value="Multidrug efflux transporter AcrB TolC docking domain, DN and DC subdomains"/>
    <property type="match status" value="2"/>
</dbReference>
<dbReference type="Gene3D" id="1.20.1640.10">
    <property type="entry name" value="Multidrug efflux transporter AcrB transmembrane domain"/>
    <property type="match status" value="2"/>
</dbReference>
<dbReference type="Gene3D" id="3.30.70.1440">
    <property type="entry name" value="Multidrug efflux transporter AcrB pore domain"/>
    <property type="match status" value="1"/>
</dbReference>
<feature type="transmembrane region" description="Helical" evidence="1">
    <location>
        <begin position="465"/>
        <end position="492"/>
    </location>
</feature>